<keyword evidence="5 8" id="KW-0812">Transmembrane</keyword>
<accession>A0ABP7GQ85</accession>
<dbReference type="InterPro" id="IPR051629">
    <property type="entry name" value="Sulfite_efflux_TDT"/>
</dbReference>
<dbReference type="Proteomes" id="UP001500540">
    <property type="component" value="Unassembled WGS sequence"/>
</dbReference>
<evidence type="ECO:0000256" key="3">
    <source>
        <dbReference type="ARBA" id="ARBA00022448"/>
    </source>
</evidence>
<reference evidence="10" key="1">
    <citation type="journal article" date="2019" name="Int. J. Syst. Evol. Microbiol.">
        <title>The Global Catalogue of Microorganisms (GCM) 10K type strain sequencing project: providing services to taxonomists for standard genome sequencing and annotation.</title>
        <authorList>
            <consortium name="The Broad Institute Genomics Platform"/>
            <consortium name="The Broad Institute Genome Sequencing Center for Infectious Disease"/>
            <person name="Wu L."/>
            <person name="Ma J."/>
        </authorList>
    </citation>
    <scope>NUCLEOTIDE SEQUENCE [LARGE SCALE GENOMIC DNA]</scope>
    <source>
        <strain evidence="10">JCM 16950</strain>
    </source>
</reference>
<evidence type="ECO:0000256" key="6">
    <source>
        <dbReference type="ARBA" id="ARBA00022989"/>
    </source>
</evidence>
<feature type="transmembrane region" description="Helical" evidence="8">
    <location>
        <begin position="107"/>
        <end position="129"/>
    </location>
</feature>
<dbReference type="Gene3D" id="1.50.10.150">
    <property type="entry name" value="Voltage-dependent anion channel"/>
    <property type="match status" value="1"/>
</dbReference>
<feature type="transmembrane region" description="Helical" evidence="8">
    <location>
        <begin position="150"/>
        <end position="167"/>
    </location>
</feature>
<keyword evidence="3" id="KW-0813">Transport</keyword>
<feature type="transmembrane region" description="Helical" evidence="8">
    <location>
        <begin position="12"/>
        <end position="35"/>
    </location>
</feature>
<feature type="transmembrane region" description="Helical" evidence="8">
    <location>
        <begin position="249"/>
        <end position="276"/>
    </location>
</feature>
<feature type="transmembrane region" description="Helical" evidence="8">
    <location>
        <begin position="84"/>
        <end position="101"/>
    </location>
</feature>
<keyword evidence="10" id="KW-1185">Reference proteome</keyword>
<dbReference type="InterPro" id="IPR004695">
    <property type="entry name" value="SLAC1/Mae1/Ssu1/TehA"/>
</dbReference>
<evidence type="ECO:0000256" key="8">
    <source>
        <dbReference type="SAM" id="Phobius"/>
    </source>
</evidence>
<comment type="caution">
    <text evidence="9">The sequence shown here is derived from an EMBL/GenBank/DDBJ whole genome shotgun (WGS) entry which is preliminary data.</text>
</comment>
<evidence type="ECO:0000313" key="9">
    <source>
        <dbReference type="EMBL" id="GAA3767134.1"/>
    </source>
</evidence>
<dbReference type="PANTHER" id="PTHR31686:SF1">
    <property type="entry name" value="SULFITE EFFLUX PUMP SSU1"/>
    <property type="match status" value="1"/>
</dbReference>
<evidence type="ECO:0000256" key="5">
    <source>
        <dbReference type="ARBA" id="ARBA00022692"/>
    </source>
</evidence>
<dbReference type="CDD" id="cd09319">
    <property type="entry name" value="TDT_like_1"/>
    <property type="match status" value="1"/>
</dbReference>
<evidence type="ECO:0000256" key="7">
    <source>
        <dbReference type="ARBA" id="ARBA00023136"/>
    </source>
</evidence>
<protein>
    <submittedName>
        <fullName evidence="9">Tellurite resistance/C4-dicarboxylate transporter family protein</fullName>
    </submittedName>
</protein>
<dbReference type="EMBL" id="BAABAF010000007">
    <property type="protein sequence ID" value="GAA3767134.1"/>
    <property type="molecule type" value="Genomic_DNA"/>
</dbReference>
<proteinExistence type="inferred from homology"/>
<evidence type="ECO:0000313" key="10">
    <source>
        <dbReference type="Proteomes" id="UP001500540"/>
    </source>
</evidence>
<feature type="transmembrane region" description="Helical" evidence="8">
    <location>
        <begin position="179"/>
        <end position="206"/>
    </location>
</feature>
<feature type="transmembrane region" description="Helical" evidence="8">
    <location>
        <begin position="288"/>
        <end position="307"/>
    </location>
</feature>
<dbReference type="InterPro" id="IPR038665">
    <property type="entry name" value="Voltage-dep_anion_channel_sf"/>
</dbReference>
<feature type="transmembrane region" description="Helical" evidence="8">
    <location>
        <begin position="41"/>
        <end position="64"/>
    </location>
</feature>
<keyword evidence="7 8" id="KW-0472">Membrane</keyword>
<comment type="subcellular location">
    <subcellularLocation>
        <location evidence="1">Cell membrane</location>
        <topology evidence="1">Multi-pass membrane protein</topology>
    </subcellularLocation>
</comment>
<dbReference type="Pfam" id="PF03595">
    <property type="entry name" value="SLAC1"/>
    <property type="match status" value="1"/>
</dbReference>
<evidence type="ECO:0000256" key="1">
    <source>
        <dbReference type="ARBA" id="ARBA00004651"/>
    </source>
</evidence>
<comment type="similarity">
    <text evidence="2">Belongs to the tellurite-resistance/dicarboxylate transporter (TDT) family.</text>
</comment>
<feature type="transmembrane region" description="Helical" evidence="8">
    <location>
        <begin position="218"/>
        <end position="237"/>
    </location>
</feature>
<sequence length="368" mass="40107">MPTPSTLSARADAAVAGLTPGYFALVMATGIVSIGMRTNNWVTVSLVLLVIAAVAYVVLIVLNLVRVARHWSNMAEDFADPARAFGFFTFVAATCVLGSRLSQENGYHAIAVVLMLLGALAWIAFGYTVPWTAVLGDRKAQPITTANGTWFIWAVASQSIAVLAATLEVEFVAWRAPLALLAVFSWSVGTFLYCAVGVFVGVRMLTAPFRPEDLTPPYWVAMGATAITVVAGARIVMMDNAPMVDATRGLIAGAAVFFWAFGTWLIPPLIMAGLWRHVRHRIRFRYEATLWSIIFPLGMYGVGSQFLGDVDKLPIMHAIGFAESWVAFAAWIVTFVAMLLNLWRTVLRAPRPDDVRLDRPEGRSPAAR</sequence>
<dbReference type="PANTHER" id="PTHR31686">
    <property type="match status" value="1"/>
</dbReference>
<keyword evidence="4" id="KW-1003">Cell membrane</keyword>
<gene>
    <name evidence="9" type="ORF">GCM10022240_19410</name>
</gene>
<keyword evidence="6 8" id="KW-1133">Transmembrane helix</keyword>
<organism evidence="9 10">
    <name type="scientific">Microbacterium kribbense</name>
    <dbReference type="NCBI Taxonomy" id="433645"/>
    <lineage>
        <taxon>Bacteria</taxon>
        <taxon>Bacillati</taxon>
        <taxon>Actinomycetota</taxon>
        <taxon>Actinomycetes</taxon>
        <taxon>Micrococcales</taxon>
        <taxon>Microbacteriaceae</taxon>
        <taxon>Microbacterium</taxon>
    </lineage>
</organism>
<evidence type="ECO:0000256" key="4">
    <source>
        <dbReference type="ARBA" id="ARBA00022475"/>
    </source>
</evidence>
<feature type="transmembrane region" description="Helical" evidence="8">
    <location>
        <begin position="319"/>
        <end position="343"/>
    </location>
</feature>
<evidence type="ECO:0000256" key="2">
    <source>
        <dbReference type="ARBA" id="ARBA00008566"/>
    </source>
</evidence>
<dbReference type="RefSeq" id="WP_344783024.1">
    <property type="nucleotide sequence ID" value="NZ_BAABAF010000007.1"/>
</dbReference>
<name>A0ABP7GQ85_9MICO</name>